<keyword evidence="3" id="KW-1185">Reference proteome</keyword>
<dbReference type="RefSeq" id="WP_307492291.1">
    <property type="nucleotide sequence ID" value="NZ_JAUSVB010000003.1"/>
</dbReference>
<organism evidence="2 3">
    <name type="scientific">Cellulomonas humilata</name>
    <dbReference type="NCBI Taxonomy" id="144055"/>
    <lineage>
        <taxon>Bacteria</taxon>
        <taxon>Bacillati</taxon>
        <taxon>Actinomycetota</taxon>
        <taxon>Actinomycetes</taxon>
        <taxon>Micrococcales</taxon>
        <taxon>Cellulomonadaceae</taxon>
        <taxon>Cellulomonas</taxon>
    </lineage>
</organism>
<comment type="caution">
    <text evidence="2">The sequence shown here is derived from an EMBL/GenBank/DDBJ whole genome shotgun (WGS) entry which is preliminary data.</text>
</comment>
<evidence type="ECO:0000313" key="3">
    <source>
        <dbReference type="Proteomes" id="UP001239626"/>
    </source>
</evidence>
<accession>A0ABU0EF69</accession>
<feature type="compositionally biased region" description="Polar residues" evidence="1">
    <location>
        <begin position="573"/>
        <end position="585"/>
    </location>
</feature>
<evidence type="ECO:0000256" key="1">
    <source>
        <dbReference type="SAM" id="MobiDB-lite"/>
    </source>
</evidence>
<feature type="compositionally biased region" description="Basic residues" evidence="1">
    <location>
        <begin position="170"/>
        <end position="183"/>
    </location>
</feature>
<proteinExistence type="predicted"/>
<dbReference type="EMBL" id="JAUSVB010000003">
    <property type="protein sequence ID" value="MDQ0373923.1"/>
    <property type="molecule type" value="Genomic_DNA"/>
</dbReference>
<evidence type="ECO:0000313" key="2">
    <source>
        <dbReference type="EMBL" id="MDQ0373923.1"/>
    </source>
</evidence>
<feature type="compositionally biased region" description="Low complexity" evidence="1">
    <location>
        <begin position="598"/>
        <end position="611"/>
    </location>
</feature>
<gene>
    <name evidence="2" type="ORF">J2X26_002244</name>
</gene>
<dbReference type="Proteomes" id="UP001239626">
    <property type="component" value="Unassembled WGS sequence"/>
</dbReference>
<feature type="region of interest" description="Disordered" evidence="1">
    <location>
        <begin position="567"/>
        <end position="647"/>
    </location>
</feature>
<protein>
    <submittedName>
        <fullName evidence="2">Uncharacterized protein</fullName>
    </submittedName>
</protein>
<name>A0ABU0EF69_9CELL</name>
<feature type="region of interest" description="Disordered" evidence="1">
    <location>
        <begin position="153"/>
        <end position="188"/>
    </location>
</feature>
<reference evidence="2 3" key="1">
    <citation type="submission" date="2023-07" db="EMBL/GenBank/DDBJ databases">
        <title>Sorghum-associated microbial communities from plants grown in Nebraska, USA.</title>
        <authorList>
            <person name="Schachtman D."/>
        </authorList>
    </citation>
    <scope>NUCLEOTIDE SEQUENCE [LARGE SCALE GENOMIC DNA]</scope>
    <source>
        <strain evidence="2 3">BE332</strain>
    </source>
</reference>
<sequence length="991" mass="108905">MTTIDPTTRFTDLAERETRAHDAHVNTVARLKQVKTKRALSDAEKKELRLSESVITELDTSRTGGRRREVCDPLFVATRTLLNVQKLIDPELRTQEDGVLLFQPYVDVDNVERAVARAAKKKKSPAVAPPIMLTALTLGLLIVDGASPPPVKTVAQLGNKTGTEDPGSTRKAKKSKSTKKTTKKTVYPEWEHPDGPAFTQEFFRALGEARSYSALADKVLVLLAQEGDPDGAGGATPAVRCDEFARVMRKLAKARVDGNEPQLRRRINEMLDSVQNVGTEDRIAERDVDLPDLDQIQDENIMEENVRVMGPMIISTMFEELKVFQVVDRIVEQFQAGVLPIGPGEAGQQLYRYWREAPNRMSEQERRNFTAITLGVPGGDPSGMVNRDFNDLWIRFVSSVSSFIRQNEVDSLLRSATPSPISHQQVRKAARDLASNLSLHGYGMAHYAAREVADQVTRMIKLLQDPEIRACYGAKDMWQVVDQVATYDLGGAKTSSRYRTLATCGAIITAWLANNVHRINRSTGPLLDIDVVRNPPVASDHKATKNPNDYDLVNACELWLADTATPDSEVEKLSQQPRQSPTMTSKPIPIPAMAARCSTTSTSTSESGSPTGMHRPVPPASTATGTLGPTDAGAPSSPLVTGDDMPFDPDQEPLLGKVERRLRTAGRSLGTADPYAPSRDLFMRTFQYPADAYRDNALMPMGAPFEPSFSESQPGTVRFTIEPLPPEASSVDRRDESTREMRRLIRGCMGGDALYWFDHASEPYRGFAHGGKLDYGAFFGSSYDRDGLYASKVFYELPGGQGAIDDLPFGLQRVVRAALELVPGLRPLFTTLAAQRDVGGQRLTFASTQALRLTDLQPVMDALGLGQRLPAIMQLFGLVLGGRFDLPPDSALLAFGDGPAGPEVEIYLLLSAIPDVPPSFLSLLTMGLAERPRGLAALERWMGAFTPEDEHWPGRFSIISLRTDARFPPRVSLYLRPIEFELPQAALPLAV</sequence>